<evidence type="ECO:0000256" key="1">
    <source>
        <dbReference type="SAM" id="Phobius"/>
    </source>
</evidence>
<accession>A0A382C7I6</accession>
<feature type="transmembrane region" description="Helical" evidence="1">
    <location>
        <begin position="18"/>
        <end position="37"/>
    </location>
</feature>
<dbReference type="AlphaFoldDB" id="A0A382C7I6"/>
<organism evidence="2">
    <name type="scientific">marine metagenome</name>
    <dbReference type="NCBI Taxonomy" id="408172"/>
    <lineage>
        <taxon>unclassified sequences</taxon>
        <taxon>metagenomes</taxon>
        <taxon>ecological metagenomes</taxon>
    </lineage>
</organism>
<keyword evidence="1" id="KW-0812">Transmembrane</keyword>
<dbReference type="EMBL" id="UINC01033171">
    <property type="protein sequence ID" value="SVB22020.1"/>
    <property type="molecule type" value="Genomic_DNA"/>
</dbReference>
<sequence>MIFHTGGTIVFQDFSPGLITAILLYIPVNIIIAQKALQEGWISKRSLTAFFFLGGFIFWSFVKLGLLLMVTMLLTSYLWIAYETFRLKRAT</sequence>
<name>A0A382C7I6_9ZZZZ</name>
<proteinExistence type="predicted"/>
<reference evidence="2" key="1">
    <citation type="submission" date="2018-05" db="EMBL/GenBank/DDBJ databases">
        <authorList>
            <person name="Lanie J.A."/>
            <person name="Ng W.-L."/>
            <person name="Kazmierczak K.M."/>
            <person name="Andrzejewski T.M."/>
            <person name="Davidsen T.M."/>
            <person name="Wayne K.J."/>
            <person name="Tettelin H."/>
            <person name="Glass J.I."/>
            <person name="Rusch D."/>
            <person name="Podicherti R."/>
            <person name="Tsui H.-C.T."/>
            <person name="Winkler M.E."/>
        </authorList>
    </citation>
    <scope>NUCLEOTIDE SEQUENCE</scope>
</reference>
<dbReference type="Pfam" id="PF13787">
    <property type="entry name" value="HXXEE"/>
    <property type="match status" value="1"/>
</dbReference>
<gene>
    <name evidence="2" type="ORF">METZ01_LOCUS174874</name>
</gene>
<dbReference type="InterPro" id="IPR025671">
    <property type="entry name" value="HXXEE"/>
</dbReference>
<keyword evidence="1" id="KW-0472">Membrane</keyword>
<evidence type="ECO:0000313" key="2">
    <source>
        <dbReference type="EMBL" id="SVB22020.1"/>
    </source>
</evidence>
<feature type="transmembrane region" description="Helical" evidence="1">
    <location>
        <begin position="49"/>
        <end position="82"/>
    </location>
</feature>
<keyword evidence="1" id="KW-1133">Transmembrane helix</keyword>
<protein>
    <submittedName>
        <fullName evidence="2">Uncharacterized protein</fullName>
    </submittedName>
</protein>